<protein>
    <submittedName>
        <fullName evidence="1">Uncharacterized protein</fullName>
    </submittedName>
</protein>
<dbReference type="RefSeq" id="WP_235118308.1">
    <property type="nucleotide sequence ID" value="NZ_CP090978.1"/>
</dbReference>
<accession>A0ABY3SEW3</accession>
<sequence length="57" mass="6442">MRQGIKHKVMIAAEQQLLQGSLAERLSQAPALGQVELSEEFTSDQEKLKCIPKKSYR</sequence>
<evidence type="ECO:0000313" key="2">
    <source>
        <dbReference type="Proteomes" id="UP001649230"/>
    </source>
</evidence>
<gene>
    <name evidence="1" type="ORF">L0M14_19725</name>
</gene>
<reference evidence="1 2" key="1">
    <citation type="journal article" date="2024" name="Int. J. Syst. Evol. Microbiol.">
        <title>Paenibacillus hexagrammi sp. nov., a novel bacterium isolated from the gut content of Hexagrammos agrammus.</title>
        <authorList>
            <person name="Jung H.K."/>
            <person name="Kim D.G."/>
            <person name="Zin H."/>
            <person name="Park J."/>
            <person name="Jung H."/>
            <person name="Kim Y.O."/>
            <person name="Kong H.J."/>
            <person name="Kim J.W."/>
            <person name="Kim Y.S."/>
        </authorList>
    </citation>
    <scope>NUCLEOTIDE SEQUENCE [LARGE SCALE GENOMIC DNA]</scope>
    <source>
        <strain evidence="1 2">YPD9-1</strain>
    </source>
</reference>
<evidence type="ECO:0000313" key="1">
    <source>
        <dbReference type="EMBL" id="UJF31963.1"/>
    </source>
</evidence>
<keyword evidence="2" id="KW-1185">Reference proteome</keyword>
<name>A0ABY3SEW3_9BACL</name>
<dbReference type="Proteomes" id="UP001649230">
    <property type="component" value="Chromosome"/>
</dbReference>
<proteinExistence type="predicted"/>
<organism evidence="1 2">
    <name type="scientific">Paenibacillus hexagrammi</name>
    <dbReference type="NCBI Taxonomy" id="2908839"/>
    <lineage>
        <taxon>Bacteria</taxon>
        <taxon>Bacillati</taxon>
        <taxon>Bacillota</taxon>
        <taxon>Bacilli</taxon>
        <taxon>Bacillales</taxon>
        <taxon>Paenibacillaceae</taxon>
        <taxon>Paenibacillus</taxon>
    </lineage>
</organism>
<dbReference type="EMBL" id="CP090978">
    <property type="protein sequence ID" value="UJF31963.1"/>
    <property type="molecule type" value="Genomic_DNA"/>
</dbReference>